<dbReference type="RefSeq" id="WP_016525834.1">
    <property type="nucleotide sequence ID" value="NZ_KE332518.1"/>
</dbReference>
<accession>S3JZ08</accession>
<dbReference type="PATRIC" id="fig|1125699.3.peg.1577"/>
<evidence type="ECO:0000313" key="1">
    <source>
        <dbReference type="EMBL" id="EPF31223.1"/>
    </source>
</evidence>
<comment type="caution">
    <text evidence="1">The sequence shown here is derived from an EMBL/GenBank/DDBJ whole genome shotgun (WGS) entry which is preliminary data.</text>
</comment>
<evidence type="ECO:0000313" key="2">
    <source>
        <dbReference type="Proteomes" id="UP000014541"/>
    </source>
</evidence>
<dbReference type="EMBL" id="ATFF01000006">
    <property type="protein sequence ID" value="EPF31223.1"/>
    <property type="molecule type" value="Genomic_DNA"/>
</dbReference>
<sequence length="273" mass="30861">MKKIFIIFVTLFILSAAFADGIGMSIGGGFKSSFYKENLKNENIPERLNKSTNMKTKLKKDILAPNITSLGVFIKFDIFKDYQMPKAIIGWSIANEVSFQSGTGLDICKDYATTSHYIQEKIFIVENIDSSTLFLTEYRAVPSFMTGNKTCKVGLGIPVTFSFDSTKMSGRCGYFYNWNNVTKEFMNAGASTYDSSAFTFYQGIGLRPQIEFCVKRFKIGGYFEFNGSLYQVKHLNKKYTKEADLCSENSTTFKFFPKNSIKTSVGIYTTFIL</sequence>
<name>S3JZ08_TREMA</name>
<dbReference type="HOGENOM" id="CLU_1019196_0_0_12"/>
<organism evidence="1 2">
    <name type="scientific">Treponema maltophilum ATCC 51939</name>
    <dbReference type="NCBI Taxonomy" id="1125699"/>
    <lineage>
        <taxon>Bacteria</taxon>
        <taxon>Pseudomonadati</taxon>
        <taxon>Spirochaetota</taxon>
        <taxon>Spirochaetia</taxon>
        <taxon>Spirochaetales</taxon>
        <taxon>Treponemataceae</taxon>
        <taxon>Treponema</taxon>
    </lineage>
</organism>
<protein>
    <submittedName>
        <fullName evidence="1">Uncharacterized protein</fullName>
    </submittedName>
</protein>
<proteinExistence type="predicted"/>
<keyword evidence="2" id="KW-1185">Reference proteome</keyword>
<dbReference type="Proteomes" id="UP000014541">
    <property type="component" value="Unassembled WGS sequence"/>
</dbReference>
<dbReference type="AlphaFoldDB" id="S3JZ08"/>
<gene>
    <name evidence="1" type="ORF">HMPREF9194_01566</name>
</gene>
<reference evidence="1 2" key="1">
    <citation type="submission" date="2013-04" db="EMBL/GenBank/DDBJ databases">
        <title>The Genome Sequence of Treponema maltophilum ATCC 51939.</title>
        <authorList>
            <consortium name="The Broad Institute Genomics Platform"/>
            <person name="Earl A."/>
            <person name="Ward D."/>
            <person name="Feldgarden M."/>
            <person name="Gevers D."/>
            <person name="Leonetti C."/>
            <person name="Blanton J.M."/>
            <person name="Dewhirst F.E."/>
            <person name="Izard J."/>
            <person name="Walker B."/>
            <person name="Young S."/>
            <person name="Zeng Q."/>
            <person name="Gargeya S."/>
            <person name="Fitzgerald M."/>
            <person name="Haas B."/>
            <person name="Abouelleil A."/>
            <person name="Allen A.W."/>
            <person name="Alvarado L."/>
            <person name="Arachchi H.M."/>
            <person name="Berlin A.M."/>
            <person name="Chapman S.B."/>
            <person name="Gainer-Dewar J."/>
            <person name="Goldberg J."/>
            <person name="Griggs A."/>
            <person name="Gujja S."/>
            <person name="Hansen M."/>
            <person name="Howarth C."/>
            <person name="Imamovic A."/>
            <person name="Ireland A."/>
            <person name="Larimer J."/>
            <person name="McCowan C."/>
            <person name="Murphy C."/>
            <person name="Pearson M."/>
            <person name="Poon T.W."/>
            <person name="Priest M."/>
            <person name="Roberts A."/>
            <person name="Saif S."/>
            <person name="Shea T."/>
            <person name="Sisk P."/>
            <person name="Sykes S."/>
            <person name="Wortman J."/>
            <person name="Nusbaum C."/>
            <person name="Birren B."/>
        </authorList>
    </citation>
    <scope>NUCLEOTIDE SEQUENCE [LARGE SCALE GENOMIC DNA]</scope>
    <source>
        <strain evidence="1 2">ATCC 51939</strain>
    </source>
</reference>